<sequence length="71" mass="7705">MSLGTTELGYVNRNDQMVLRKPDEPGTDHLQKTYVLRCLECEHEYGAKGTDIPACCCPACDGGRPGLAYAA</sequence>
<comment type="caution">
    <text evidence="1">The sequence shown here is derived from an EMBL/GenBank/DDBJ whole genome shotgun (WGS) entry which is preliminary data.</text>
</comment>
<gene>
    <name evidence="1" type="ORF">OCOJLMKI_1725</name>
</gene>
<protein>
    <submittedName>
        <fullName evidence="1">Uncharacterized protein</fullName>
    </submittedName>
</protein>
<accession>A0ABQ4RWE4</accession>
<evidence type="ECO:0000313" key="1">
    <source>
        <dbReference type="EMBL" id="GJD94522.1"/>
    </source>
</evidence>
<dbReference type="RefSeq" id="WP_238243697.1">
    <property type="nucleotide sequence ID" value="NZ_BPQP01000024.1"/>
</dbReference>
<name>A0ABQ4RWE4_9HYPH</name>
<proteinExistence type="predicted"/>
<evidence type="ECO:0000313" key="2">
    <source>
        <dbReference type="Proteomes" id="UP001055125"/>
    </source>
</evidence>
<dbReference type="EMBL" id="BPQP01000024">
    <property type="protein sequence ID" value="GJD94522.1"/>
    <property type="molecule type" value="Genomic_DNA"/>
</dbReference>
<reference evidence="1" key="2">
    <citation type="submission" date="2021-08" db="EMBL/GenBank/DDBJ databases">
        <authorList>
            <person name="Tani A."/>
            <person name="Ola A."/>
            <person name="Ogura Y."/>
            <person name="Katsura K."/>
            <person name="Hayashi T."/>
        </authorList>
    </citation>
    <scope>NUCLEOTIDE SEQUENCE</scope>
    <source>
        <strain evidence="1">DSM 19015</strain>
    </source>
</reference>
<keyword evidence="2" id="KW-1185">Reference proteome</keyword>
<dbReference type="Proteomes" id="UP001055125">
    <property type="component" value="Unassembled WGS sequence"/>
</dbReference>
<organism evidence="1 2">
    <name type="scientific">Methylobacterium iners</name>
    <dbReference type="NCBI Taxonomy" id="418707"/>
    <lineage>
        <taxon>Bacteria</taxon>
        <taxon>Pseudomonadati</taxon>
        <taxon>Pseudomonadota</taxon>
        <taxon>Alphaproteobacteria</taxon>
        <taxon>Hyphomicrobiales</taxon>
        <taxon>Methylobacteriaceae</taxon>
        <taxon>Methylobacterium</taxon>
    </lineage>
</organism>
<reference evidence="1" key="1">
    <citation type="journal article" date="2021" name="Front. Microbiol.">
        <title>Comprehensive Comparative Genomics and Phenotyping of Methylobacterium Species.</title>
        <authorList>
            <person name="Alessa O."/>
            <person name="Ogura Y."/>
            <person name="Fujitani Y."/>
            <person name="Takami H."/>
            <person name="Hayashi T."/>
            <person name="Sahin N."/>
            <person name="Tani A."/>
        </authorList>
    </citation>
    <scope>NUCLEOTIDE SEQUENCE</scope>
    <source>
        <strain evidence="1">DSM 19015</strain>
    </source>
</reference>